<feature type="transmembrane region" description="Helical" evidence="7">
    <location>
        <begin position="305"/>
        <end position="326"/>
    </location>
</feature>
<feature type="transmembrane region" description="Helical" evidence="7">
    <location>
        <begin position="165"/>
        <end position="185"/>
    </location>
</feature>
<comment type="subcellular location">
    <subcellularLocation>
        <location evidence="1">Membrane</location>
        <topology evidence="1">Multi-pass membrane protein</topology>
    </subcellularLocation>
</comment>
<accession>A0A8H4L1Z7</accession>
<sequence>MEDHRENLQTLIRESPPWWKSPSLRKLYFFLIAPLISSTGLGFDIAMTNGLQSVDHFMNHFGNPKGADLGFYGACMSVGSIIASLCAGPLIERFGRRLPLFCGASIVVGMAIMETFATSFAMFNGGKLVIGFGTTISQVSSTVLVAELAHPKQRVSVTSIQNTGIFFGILTGAWITIPCIIQAVLPLYQVAMIWFCPESPRWLISKNKTSQARDILIKYHGDGVETDLVRSEIQEIIAGIEVDATMLKFNKQGIQSIVGSKGTRHRLWIIFWLAVGSQCLGNGLVSTYLPLILDQVGLTSSKEKTIINAVLNTWNLIVALPMALVSYKIPRRVLFLASTSGVLVMFVIWTALSAQYLQTEKEGLGIGVVAVIFIFNTFYSSCWVSMVVAYPLELTTTKQRAIFGGYSSFCVSCSSFIISYVNPIGLQNLSWRYYIIQCVFNSLVLLVIWSTFVETKGYTLEETVMIFDGGEQTIRDAVEAIGEEFEMKAQTIGVGQHVDVADSRRASRGNWTRVYIGIF</sequence>
<evidence type="ECO:0000313" key="9">
    <source>
        <dbReference type="EMBL" id="KAF4460205.1"/>
    </source>
</evidence>
<evidence type="ECO:0000256" key="4">
    <source>
        <dbReference type="ARBA" id="ARBA00022692"/>
    </source>
</evidence>
<feature type="transmembrane region" description="Helical" evidence="7">
    <location>
        <begin position="401"/>
        <end position="421"/>
    </location>
</feature>
<reference evidence="9 10" key="1">
    <citation type="submission" date="2020-01" db="EMBL/GenBank/DDBJ databases">
        <title>Identification and distribution of gene clusters putatively required for synthesis of sphingolipid metabolism inhibitors in phylogenetically diverse species of the filamentous fungus Fusarium.</title>
        <authorList>
            <person name="Kim H.-S."/>
            <person name="Busman M."/>
            <person name="Brown D.W."/>
            <person name="Divon H."/>
            <person name="Uhlig S."/>
            <person name="Proctor R.H."/>
        </authorList>
    </citation>
    <scope>NUCLEOTIDE SEQUENCE [LARGE SCALE GENOMIC DNA]</scope>
    <source>
        <strain evidence="9 10">NRRL 20459</strain>
    </source>
</reference>
<dbReference type="PANTHER" id="PTHR48022">
    <property type="entry name" value="PLASTIDIC GLUCOSE TRANSPORTER 4"/>
    <property type="match status" value="1"/>
</dbReference>
<feature type="transmembrane region" description="Helical" evidence="7">
    <location>
        <begin position="364"/>
        <end position="389"/>
    </location>
</feature>
<keyword evidence="4 7" id="KW-0812">Transmembrane</keyword>
<dbReference type="GO" id="GO:0005351">
    <property type="term" value="F:carbohydrate:proton symporter activity"/>
    <property type="evidence" value="ECO:0007669"/>
    <property type="project" value="TreeGrafter"/>
</dbReference>
<dbReference type="InterPro" id="IPR005829">
    <property type="entry name" value="Sugar_transporter_CS"/>
</dbReference>
<dbReference type="PROSITE" id="PS00216">
    <property type="entry name" value="SUGAR_TRANSPORT_1"/>
    <property type="match status" value="1"/>
</dbReference>
<dbReference type="InterPro" id="IPR050360">
    <property type="entry name" value="MFS_Sugar_Transporters"/>
</dbReference>
<evidence type="ECO:0000256" key="6">
    <source>
        <dbReference type="ARBA" id="ARBA00023136"/>
    </source>
</evidence>
<dbReference type="FunFam" id="1.20.1250.20:FF:000134">
    <property type="entry name" value="MFS sugar transporter protein"/>
    <property type="match status" value="1"/>
</dbReference>
<feature type="transmembrane region" description="Helical" evidence="7">
    <location>
        <begin position="433"/>
        <end position="453"/>
    </location>
</feature>
<dbReference type="Pfam" id="PF00083">
    <property type="entry name" value="Sugar_tr"/>
    <property type="match status" value="1"/>
</dbReference>
<dbReference type="EMBL" id="JAADYS010001993">
    <property type="protein sequence ID" value="KAF4460205.1"/>
    <property type="molecule type" value="Genomic_DNA"/>
</dbReference>
<gene>
    <name evidence="9" type="ORF">FALBO_13021</name>
</gene>
<keyword evidence="10" id="KW-1185">Reference proteome</keyword>
<dbReference type="AlphaFoldDB" id="A0A8H4L1Z7"/>
<dbReference type="Gene3D" id="1.20.1250.20">
    <property type="entry name" value="MFS general substrate transporter like domains"/>
    <property type="match status" value="1"/>
</dbReference>
<dbReference type="GO" id="GO:0016020">
    <property type="term" value="C:membrane"/>
    <property type="evidence" value="ECO:0007669"/>
    <property type="project" value="UniProtKB-SubCell"/>
</dbReference>
<evidence type="ECO:0000256" key="7">
    <source>
        <dbReference type="SAM" id="Phobius"/>
    </source>
</evidence>
<evidence type="ECO:0000256" key="1">
    <source>
        <dbReference type="ARBA" id="ARBA00004141"/>
    </source>
</evidence>
<name>A0A8H4L1Z7_9HYPO</name>
<evidence type="ECO:0000313" key="10">
    <source>
        <dbReference type="Proteomes" id="UP000554235"/>
    </source>
</evidence>
<dbReference type="OrthoDB" id="6133115at2759"/>
<comment type="similarity">
    <text evidence="2">Belongs to the major facilitator superfamily. Sugar transporter (TC 2.A.1.1) family.</text>
</comment>
<dbReference type="SUPFAM" id="SSF103473">
    <property type="entry name" value="MFS general substrate transporter"/>
    <property type="match status" value="1"/>
</dbReference>
<dbReference type="Proteomes" id="UP000554235">
    <property type="component" value="Unassembled WGS sequence"/>
</dbReference>
<evidence type="ECO:0000256" key="3">
    <source>
        <dbReference type="ARBA" id="ARBA00022448"/>
    </source>
</evidence>
<comment type="caution">
    <text evidence="9">The sequence shown here is derived from an EMBL/GenBank/DDBJ whole genome shotgun (WGS) entry which is preliminary data.</text>
</comment>
<dbReference type="InterPro" id="IPR005828">
    <property type="entry name" value="MFS_sugar_transport-like"/>
</dbReference>
<proteinExistence type="inferred from homology"/>
<feature type="transmembrane region" description="Helical" evidence="7">
    <location>
        <begin position="267"/>
        <end position="293"/>
    </location>
</feature>
<protein>
    <submittedName>
        <fullName evidence="9">Major facilitator superfamily domain general substrate transporter</fullName>
    </submittedName>
</protein>
<keyword evidence="6 7" id="KW-0472">Membrane</keyword>
<feature type="transmembrane region" description="Helical" evidence="7">
    <location>
        <begin position="69"/>
        <end position="91"/>
    </location>
</feature>
<dbReference type="InterPro" id="IPR036259">
    <property type="entry name" value="MFS_trans_sf"/>
</dbReference>
<dbReference type="PANTHER" id="PTHR48022:SF64">
    <property type="entry name" value="MAJOR FACILITATOR SUPERFAMILY (MFS) PROFILE DOMAIN-CONTAINING PROTEIN"/>
    <property type="match status" value="1"/>
</dbReference>
<evidence type="ECO:0000259" key="8">
    <source>
        <dbReference type="PROSITE" id="PS50850"/>
    </source>
</evidence>
<feature type="transmembrane region" description="Helical" evidence="7">
    <location>
        <begin position="27"/>
        <end position="49"/>
    </location>
</feature>
<feature type="domain" description="Major facilitator superfamily (MFS) profile" evidence="8">
    <location>
        <begin position="30"/>
        <end position="456"/>
    </location>
</feature>
<dbReference type="InterPro" id="IPR020846">
    <property type="entry name" value="MFS_dom"/>
</dbReference>
<feature type="transmembrane region" description="Helical" evidence="7">
    <location>
        <begin position="333"/>
        <end position="352"/>
    </location>
</feature>
<feature type="transmembrane region" description="Helical" evidence="7">
    <location>
        <begin position="98"/>
        <end position="123"/>
    </location>
</feature>
<evidence type="ECO:0000256" key="2">
    <source>
        <dbReference type="ARBA" id="ARBA00010992"/>
    </source>
</evidence>
<organism evidence="9 10">
    <name type="scientific">Fusarium albosuccineum</name>
    <dbReference type="NCBI Taxonomy" id="1237068"/>
    <lineage>
        <taxon>Eukaryota</taxon>
        <taxon>Fungi</taxon>
        <taxon>Dikarya</taxon>
        <taxon>Ascomycota</taxon>
        <taxon>Pezizomycotina</taxon>
        <taxon>Sordariomycetes</taxon>
        <taxon>Hypocreomycetidae</taxon>
        <taxon>Hypocreales</taxon>
        <taxon>Nectriaceae</taxon>
        <taxon>Fusarium</taxon>
        <taxon>Fusarium decemcellulare species complex</taxon>
    </lineage>
</organism>
<keyword evidence="5 7" id="KW-1133">Transmembrane helix</keyword>
<evidence type="ECO:0000256" key="5">
    <source>
        <dbReference type="ARBA" id="ARBA00022989"/>
    </source>
</evidence>
<keyword evidence="3" id="KW-0813">Transport</keyword>
<dbReference type="PROSITE" id="PS50850">
    <property type="entry name" value="MFS"/>
    <property type="match status" value="1"/>
</dbReference>